<reference evidence="2" key="1">
    <citation type="submission" date="2019-02" db="EMBL/GenBank/DDBJ databases">
        <title>Deep-cultivation of Planctomycetes and their phenomic and genomic characterization uncovers novel biology.</title>
        <authorList>
            <person name="Wiegand S."/>
            <person name="Jogler M."/>
            <person name="Boedeker C."/>
            <person name="Pinto D."/>
            <person name="Vollmers J."/>
            <person name="Rivas-Marin E."/>
            <person name="Kohn T."/>
            <person name="Peeters S.H."/>
            <person name="Heuer A."/>
            <person name="Rast P."/>
            <person name="Oberbeckmann S."/>
            <person name="Bunk B."/>
            <person name="Jeske O."/>
            <person name="Meyerdierks A."/>
            <person name="Storesund J.E."/>
            <person name="Kallscheuer N."/>
            <person name="Luecker S."/>
            <person name="Lage O.M."/>
            <person name="Pohl T."/>
            <person name="Merkel B.J."/>
            <person name="Hornburger P."/>
            <person name="Mueller R.-W."/>
            <person name="Bruemmer F."/>
            <person name="Labrenz M."/>
            <person name="Spormann A.M."/>
            <person name="Op den Camp H."/>
            <person name="Overmann J."/>
            <person name="Amann R."/>
            <person name="Jetten M.S.M."/>
            <person name="Mascher T."/>
            <person name="Medema M.H."/>
            <person name="Devos D.P."/>
            <person name="Kaster A.-K."/>
            <person name="Ovreas L."/>
            <person name="Rohde M."/>
            <person name="Galperin M.Y."/>
            <person name="Jogler C."/>
        </authorList>
    </citation>
    <scope>NUCLEOTIDE SEQUENCE [LARGE SCALE GENOMIC DNA]</scope>
    <source>
        <strain evidence="2">Pan97</strain>
    </source>
</reference>
<dbReference type="OrthoDB" id="283985at2"/>
<evidence type="ECO:0000313" key="1">
    <source>
        <dbReference type="EMBL" id="QDU75389.1"/>
    </source>
</evidence>
<name>A0A518C846_9BACT</name>
<sequence>MSLEPDISERIQSEFTPEDQAHVLNMLKQSRHTGRVARCIVFAAQGSLDKLSSMIELANLDPRDAIMAGEYDANRDRLRDLGSSFLIDSPEKFWISQVANQTAQRNFSLIEIKQQRVPASADDPATSILVRTAIFQGPHDRLTIENKNRTWRIVGEETRLKRFFMDRVFHHEKEFIENLGSYLTVRPNA</sequence>
<dbReference type="KEGG" id="bvo:Pan97_24200"/>
<dbReference type="RefSeq" id="WP_144972722.1">
    <property type="nucleotide sequence ID" value="NZ_CP036289.1"/>
</dbReference>
<organism evidence="1 2">
    <name type="scientific">Bremerella volcania</name>
    <dbReference type="NCBI Taxonomy" id="2527984"/>
    <lineage>
        <taxon>Bacteria</taxon>
        <taxon>Pseudomonadati</taxon>
        <taxon>Planctomycetota</taxon>
        <taxon>Planctomycetia</taxon>
        <taxon>Pirellulales</taxon>
        <taxon>Pirellulaceae</taxon>
        <taxon>Bremerella</taxon>
    </lineage>
</organism>
<protein>
    <submittedName>
        <fullName evidence="1">Uncharacterized protein</fullName>
    </submittedName>
</protein>
<gene>
    <name evidence="1" type="ORF">Pan97_24200</name>
</gene>
<dbReference type="EMBL" id="CP036289">
    <property type="protein sequence ID" value="QDU75389.1"/>
    <property type="molecule type" value="Genomic_DNA"/>
</dbReference>
<evidence type="ECO:0000313" key="2">
    <source>
        <dbReference type="Proteomes" id="UP000318626"/>
    </source>
</evidence>
<proteinExistence type="predicted"/>
<dbReference type="Proteomes" id="UP000318626">
    <property type="component" value="Chromosome"/>
</dbReference>
<accession>A0A518C846</accession>
<dbReference type="AlphaFoldDB" id="A0A518C846"/>
<keyword evidence="2" id="KW-1185">Reference proteome</keyword>